<keyword evidence="2" id="KW-0813">Transport</keyword>
<dbReference type="PANTHER" id="PTHR35011">
    <property type="entry name" value="2,3-DIKETO-L-GULONATE TRAP TRANSPORTER SMALL PERMEASE PROTEIN YIAM"/>
    <property type="match status" value="1"/>
</dbReference>
<reference evidence="11 12" key="1">
    <citation type="submission" date="2016-02" db="EMBL/GenBank/DDBJ databases">
        <title>Genome sequence of Moorella mulderi DSM 14980.</title>
        <authorList>
            <person name="Poehlein A."/>
            <person name="Daniel R."/>
        </authorList>
    </citation>
    <scope>NUCLEOTIDE SEQUENCE [LARGE SCALE GENOMIC DNA]</scope>
    <source>
        <strain evidence="11 12">DSM 14980</strain>
    </source>
</reference>
<evidence type="ECO:0000256" key="4">
    <source>
        <dbReference type="ARBA" id="ARBA00022519"/>
    </source>
</evidence>
<evidence type="ECO:0000256" key="7">
    <source>
        <dbReference type="ARBA" id="ARBA00023136"/>
    </source>
</evidence>
<evidence type="ECO:0000256" key="3">
    <source>
        <dbReference type="ARBA" id="ARBA00022475"/>
    </source>
</evidence>
<evidence type="ECO:0000256" key="9">
    <source>
        <dbReference type="SAM" id="Phobius"/>
    </source>
</evidence>
<evidence type="ECO:0000256" key="1">
    <source>
        <dbReference type="ARBA" id="ARBA00004429"/>
    </source>
</evidence>
<dbReference type="GO" id="GO:0005886">
    <property type="term" value="C:plasma membrane"/>
    <property type="evidence" value="ECO:0007669"/>
    <property type="project" value="UniProtKB-SubCell"/>
</dbReference>
<feature type="domain" description="Tripartite ATP-independent periplasmic transporters DctQ component" evidence="10">
    <location>
        <begin position="23"/>
        <end position="148"/>
    </location>
</feature>
<protein>
    <submittedName>
        <fullName evidence="11">Sialic acid TRAP transporter permease protein SiaT</fullName>
    </submittedName>
</protein>
<keyword evidence="7 9" id="KW-0472">Membrane</keyword>
<dbReference type="GO" id="GO:0015740">
    <property type="term" value="P:C4-dicarboxylate transport"/>
    <property type="evidence" value="ECO:0007669"/>
    <property type="project" value="TreeGrafter"/>
</dbReference>
<dbReference type="InterPro" id="IPR007387">
    <property type="entry name" value="TRAP_DctQ"/>
</dbReference>
<accession>A0A151B0D3</accession>
<gene>
    <name evidence="11" type="primary">siaT_2</name>
    <name evidence="11" type="ORF">MOMUL_00590</name>
</gene>
<dbReference type="AlphaFoldDB" id="A0A151B0D3"/>
<comment type="subcellular location">
    <subcellularLocation>
        <location evidence="1">Cell inner membrane</location>
        <topology evidence="1">Multi-pass membrane protein</topology>
    </subcellularLocation>
</comment>
<evidence type="ECO:0000256" key="6">
    <source>
        <dbReference type="ARBA" id="ARBA00022989"/>
    </source>
</evidence>
<keyword evidence="5 9" id="KW-0812">Transmembrane</keyword>
<dbReference type="EMBL" id="LTBC01000001">
    <property type="protein sequence ID" value="KYH33358.1"/>
    <property type="molecule type" value="Genomic_DNA"/>
</dbReference>
<dbReference type="Pfam" id="PF04290">
    <property type="entry name" value="DctQ"/>
    <property type="match status" value="1"/>
</dbReference>
<keyword evidence="12" id="KW-1185">Reference proteome</keyword>
<feature type="transmembrane region" description="Helical" evidence="9">
    <location>
        <begin position="84"/>
        <end position="104"/>
    </location>
</feature>
<dbReference type="GO" id="GO:0022857">
    <property type="term" value="F:transmembrane transporter activity"/>
    <property type="evidence" value="ECO:0007669"/>
    <property type="project" value="TreeGrafter"/>
</dbReference>
<evidence type="ECO:0000256" key="8">
    <source>
        <dbReference type="ARBA" id="ARBA00038436"/>
    </source>
</evidence>
<keyword evidence="3" id="KW-1003">Cell membrane</keyword>
<comment type="similarity">
    <text evidence="8">Belongs to the TRAP transporter small permease family.</text>
</comment>
<evidence type="ECO:0000256" key="5">
    <source>
        <dbReference type="ARBA" id="ARBA00022692"/>
    </source>
</evidence>
<name>A0A151B0D3_9FIRM</name>
<feature type="transmembrane region" description="Helical" evidence="9">
    <location>
        <begin position="47"/>
        <end position="64"/>
    </location>
</feature>
<dbReference type="InterPro" id="IPR055348">
    <property type="entry name" value="DctQ"/>
</dbReference>
<dbReference type="Proteomes" id="UP000075670">
    <property type="component" value="Unassembled WGS sequence"/>
</dbReference>
<dbReference type="OrthoDB" id="45144at2"/>
<feature type="transmembrane region" description="Helical" evidence="9">
    <location>
        <begin position="124"/>
        <end position="145"/>
    </location>
</feature>
<evidence type="ECO:0000313" key="11">
    <source>
        <dbReference type="EMBL" id="KYH33358.1"/>
    </source>
</evidence>
<evidence type="ECO:0000256" key="2">
    <source>
        <dbReference type="ARBA" id="ARBA00022448"/>
    </source>
</evidence>
<keyword evidence="4" id="KW-0997">Cell inner membrane</keyword>
<dbReference type="PANTHER" id="PTHR35011:SF2">
    <property type="entry name" value="2,3-DIKETO-L-GULONATE TRAP TRANSPORTER SMALL PERMEASE PROTEIN YIAM"/>
    <property type="match status" value="1"/>
</dbReference>
<keyword evidence="6 9" id="KW-1133">Transmembrane helix</keyword>
<feature type="transmembrane region" description="Helical" evidence="9">
    <location>
        <begin position="12"/>
        <end position="35"/>
    </location>
</feature>
<evidence type="ECO:0000313" key="12">
    <source>
        <dbReference type="Proteomes" id="UP000075670"/>
    </source>
</evidence>
<organism evidence="11 12">
    <name type="scientific">Moorella mulderi DSM 14980</name>
    <dbReference type="NCBI Taxonomy" id="1122241"/>
    <lineage>
        <taxon>Bacteria</taxon>
        <taxon>Bacillati</taxon>
        <taxon>Bacillota</taxon>
        <taxon>Clostridia</taxon>
        <taxon>Neomoorellales</taxon>
        <taxon>Neomoorellaceae</taxon>
        <taxon>Neomoorella</taxon>
    </lineage>
</organism>
<sequence length="154" mass="17930">MDKFCDTIERMILVILIAMMTIITVLISINVVTRYIWHFSITWNEEITRFMFIWSVLFGTSLGIKRRNHFNLNIVSNLISIKYLDLFVSICILLFSLVMIIEGFKLATRTFTQLSPSLSIPMGYIYLAIPLTGLFNVIFTINNMLRPLSHQEEK</sequence>
<evidence type="ECO:0000259" key="10">
    <source>
        <dbReference type="Pfam" id="PF04290"/>
    </source>
</evidence>
<dbReference type="PATRIC" id="fig|1122241.3.peg.66"/>
<proteinExistence type="inferred from homology"/>
<comment type="caution">
    <text evidence="11">The sequence shown here is derived from an EMBL/GenBank/DDBJ whole genome shotgun (WGS) entry which is preliminary data.</text>
</comment>